<dbReference type="Proteomes" id="UP001167796">
    <property type="component" value="Unassembled WGS sequence"/>
</dbReference>
<reference evidence="1" key="1">
    <citation type="submission" date="2023-07" db="EMBL/GenBank/DDBJ databases">
        <authorList>
            <person name="Kim M.K."/>
        </authorList>
    </citation>
    <scope>NUCLEOTIDE SEQUENCE</scope>
    <source>
        <strain evidence="1">M29</strain>
    </source>
</reference>
<gene>
    <name evidence="1" type="ORF">Q5H92_00700</name>
</gene>
<accession>A0ABT9A4T5</accession>
<proteinExistence type="predicted"/>
<name>A0ABT9A4T5_9BACT</name>
<keyword evidence="2" id="KW-1185">Reference proteome</keyword>
<evidence type="ECO:0000313" key="2">
    <source>
        <dbReference type="Proteomes" id="UP001167796"/>
    </source>
</evidence>
<dbReference type="EMBL" id="JAUQSX010000001">
    <property type="protein sequence ID" value="MDO7844858.1"/>
    <property type="molecule type" value="Genomic_DNA"/>
</dbReference>
<protein>
    <recommendedName>
        <fullName evidence="3">Quercetin 2,3-dioxygenase C-terminal cupin domain-containing protein</fullName>
    </recommendedName>
</protein>
<evidence type="ECO:0000313" key="1">
    <source>
        <dbReference type="EMBL" id="MDO7844858.1"/>
    </source>
</evidence>
<comment type="caution">
    <text evidence="1">The sequence shown here is derived from an EMBL/GenBank/DDBJ whole genome shotgun (WGS) entry which is preliminary data.</text>
</comment>
<organism evidence="1 2">
    <name type="scientific">Hymenobacter mellowenesis</name>
    <dbReference type="NCBI Taxonomy" id="3063995"/>
    <lineage>
        <taxon>Bacteria</taxon>
        <taxon>Pseudomonadati</taxon>
        <taxon>Bacteroidota</taxon>
        <taxon>Cytophagia</taxon>
        <taxon>Cytophagales</taxon>
        <taxon>Hymenobacteraceae</taxon>
        <taxon>Hymenobacter</taxon>
    </lineage>
</organism>
<sequence>MTTAPLPVYKSRFLKADRRTVIQAEGGQTYRTSFEQPARLDDIFIRPGASVQMDATGLTGQLLVLPIVGGALLTTAQTVETALLPGYLYTVPAAEAGSLVLTNPFEKETVNILLIQAPVPSAAAAVVQEFQLPLTEKNVLVAPDNPALPVRVGLYDSRVKGHIPALGLGGFSLCYVLNGSFEIEDRLAEHRDALLLWETAEIEFEALSETAILLYLEFGASS</sequence>
<dbReference type="RefSeq" id="WP_305009532.1">
    <property type="nucleotide sequence ID" value="NZ_JAUQSX010000001.1"/>
</dbReference>
<evidence type="ECO:0008006" key="3">
    <source>
        <dbReference type="Google" id="ProtNLM"/>
    </source>
</evidence>